<reference evidence="2" key="2">
    <citation type="submission" date="2023-05" db="EMBL/GenBank/DDBJ databases">
        <authorList>
            <person name="Fouks B."/>
        </authorList>
    </citation>
    <scope>NUCLEOTIDE SEQUENCE</scope>
    <source>
        <strain evidence="2">Stay&amp;Tobe</strain>
        <tissue evidence="2">Testes</tissue>
    </source>
</reference>
<name>A0AAD8A8W2_DIPPU</name>
<evidence type="ECO:0000256" key="1">
    <source>
        <dbReference type="SAM" id="MobiDB-lite"/>
    </source>
</evidence>
<dbReference type="Proteomes" id="UP001233999">
    <property type="component" value="Unassembled WGS sequence"/>
</dbReference>
<keyword evidence="3" id="KW-1185">Reference proteome</keyword>
<feature type="non-terminal residue" evidence="2">
    <location>
        <position position="168"/>
    </location>
</feature>
<protein>
    <submittedName>
        <fullName evidence="2">Uncharacterized protein</fullName>
    </submittedName>
</protein>
<accession>A0AAD8A8W2</accession>
<organism evidence="2 3">
    <name type="scientific">Diploptera punctata</name>
    <name type="common">Pacific beetle cockroach</name>
    <dbReference type="NCBI Taxonomy" id="6984"/>
    <lineage>
        <taxon>Eukaryota</taxon>
        <taxon>Metazoa</taxon>
        <taxon>Ecdysozoa</taxon>
        <taxon>Arthropoda</taxon>
        <taxon>Hexapoda</taxon>
        <taxon>Insecta</taxon>
        <taxon>Pterygota</taxon>
        <taxon>Neoptera</taxon>
        <taxon>Polyneoptera</taxon>
        <taxon>Dictyoptera</taxon>
        <taxon>Blattodea</taxon>
        <taxon>Blaberoidea</taxon>
        <taxon>Blaberidae</taxon>
        <taxon>Diplopterinae</taxon>
        <taxon>Diploptera</taxon>
    </lineage>
</organism>
<evidence type="ECO:0000313" key="3">
    <source>
        <dbReference type="Proteomes" id="UP001233999"/>
    </source>
</evidence>
<dbReference type="AlphaFoldDB" id="A0AAD8A8W2"/>
<dbReference type="EMBL" id="JASPKZ010002725">
    <property type="protein sequence ID" value="KAJ9594695.1"/>
    <property type="molecule type" value="Genomic_DNA"/>
</dbReference>
<feature type="region of interest" description="Disordered" evidence="1">
    <location>
        <begin position="44"/>
        <end position="75"/>
    </location>
</feature>
<feature type="compositionally biased region" description="Low complexity" evidence="1">
    <location>
        <begin position="44"/>
        <end position="57"/>
    </location>
</feature>
<comment type="caution">
    <text evidence="2">The sequence shown here is derived from an EMBL/GenBank/DDBJ whole genome shotgun (WGS) entry which is preliminary data.</text>
</comment>
<gene>
    <name evidence="2" type="ORF">L9F63_014029</name>
</gene>
<evidence type="ECO:0000313" key="2">
    <source>
        <dbReference type="EMBL" id="KAJ9594695.1"/>
    </source>
</evidence>
<feature type="non-terminal residue" evidence="2">
    <location>
        <position position="1"/>
    </location>
</feature>
<feature type="compositionally biased region" description="Basic residues" evidence="1">
    <location>
        <begin position="58"/>
        <end position="71"/>
    </location>
</feature>
<reference evidence="2" key="1">
    <citation type="journal article" date="2023" name="IScience">
        <title>Live-bearing cockroach genome reveals convergent evolutionary mechanisms linked to viviparity in insects and beyond.</title>
        <authorList>
            <person name="Fouks B."/>
            <person name="Harrison M.C."/>
            <person name="Mikhailova A.A."/>
            <person name="Marchal E."/>
            <person name="English S."/>
            <person name="Carruthers M."/>
            <person name="Jennings E.C."/>
            <person name="Chiamaka E.L."/>
            <person name="Frigard R.A."/>
            <person name="Pippel M."/>
            <person name="Attardo G.M."/>
            <person name="Benoit J.B."/>
            <person name="Bornberg-Bauer E."/>
            <person name="Tobe S.S."/>
        </authorList>
    </citation>
    <scope>NUCLEOTIDE SEQUENCE</scope>
    <source>
        <strain evidence="2">Stay&amp;Tobe</strain>
    </source>
</reference>
<sequence length="168" mass="18079">QGLKEVGYSVPNMSLSAGLKGLEKITEQYTGLCLQDLVSGVATSSSATSGSSESSVAHNHHQHSNHHHHHATGHESVVPVSAVSVSSATAGIMSGSAVLGLNHHHHVSPHDTVTHQHLTCAPTVLHPEPLEKLKRGYVKLGKNTKTLNFQSRLRPKHVQCRPTHEQIY</sequence>
<proteinExistence type="predicted"/>